<name>A0A226F4L9_FOLCA</name>
<dbReference type="InterPro" id="IPR013783">
    <property type="entry name" value="Ig-like_fold"/>
</dbReference>
<evidence type="ECO:0000256" key="11">
    <source>
        <dbReference type="ARBA" id="ARBA00023170"/>
    </source>
</evidence>
<dbReference type="InterPro" id="IPR001245">
    <property type="entry name" value="Ser-Thr/Tyr_kinase_cat_dom"/>
</dbReference>
<dbReference type="CDD" id="cd00192">
    <property type="entry name" value="PTKc"/>
    <property type="match status" value="1"/>
</dbReference>
<comment type="subcellular location">
    <subcellularLocation>
        <location evidence="1">Membrane</location>
        <topology evidence="1">Single-pass membrane protein</topology>
    </subcellularLocation>
</comment>
<evidence type="ECO:0000313" key="19">
    <source>
        <dbReference type="Proteomes" id="UP000198287"/>
    </source>
</evidence>
<dbReference type="GO" id="GO:0005524">
    <property type="term" value="F:ATP binding"/>
    <property type="evidence" value="ECO:0007669"/>
    <property type="project" value="UniProtKB-UniRule"/>
</dbReference>
<dbReference type="PROSITE" id="PS50011">
    <property type="entry name" value="PROTEIN_KINASE_DOM"/>
    <property type="match status" value="1"/>
</dbReference>
<keyword evidence="10" id="KW-1015">Disulfide bond</keyword>
<dbReference type="PANTHER" id="PTHR24416:SF600">
    <property type="entry name" value="PDGF- AND VEGF-RECEPTOR RELATED, ISOFORM J"/>
    <property type="match status" value="1"/>
</dbReference>
<evidence type="ECO:0000256" key="14">
    <source>
        <dbReference type="PROSITE-ProRule" id="PRU10141"/>
    </source>
</evidence>
<dbReference type="InterPro" id="IPR011009">
    <property type="entry name" value="Kinase-like_dom_sf"/>
</dbReference>
<feature type="transmembrane region" description="Helical" evidence="15">
    <location>
        <begin position="560"/>
        <end position="583"/>
    </location>
</feature>
<accession>A0A226F4L9</accession>
<keyword evidence="2" id="KW-0808">Transferase</keyword>
<dbReference type="GO" id="GO:0007169">
    <property type="term" value="P:cell surface receptor protein tyrosine kinase signaling pathway"/>
    <property type="evidence" value="ECO:0007669"/>
    <property type="project" value="TreeGrafter"/>
</dbReference>
<evidence type="ECO:0000256" key="6">
    <source>
        <dbReference type="ARBA" id="ARBA00022840"/>
    </source>
</evidence>
<dbReference type="InterPro" id="IPR050122">
    <property type="entry name" value="RTK"/>
</dbReference>
<feature type="binding site" evidence="14">
    <location>
        <position position="666"/>
    </location>
    <ligand>
        <name>ATP</name>
        <dbReference type="ChEBI" id="CHEBI:30616"/>
    </ligand>
</feature>
<proteinExistence type="predicted"/>
<evidence type="ECO:0000256" key="15">
    <source>
        <dbReference type="SAM" id="Phobius"/>
    </source>
</evidence>
<dbReference type="Gene3D" id="1.10.510.10">
    <property type="entry name" value="Transferase(Phosphotransferase) domain 1"/>
    <property type="match status" value="1"/>
</dbReference>
<dbReference type="OMA" id="ENCSHEA"/>
<sequence length="977" mass="110446">MVLTFKDRLSLNALSIVLLFVSSNSSLSKGTKCAPKNNGNTEFPEIAIGNRAIISDSENVTNLISTTSTAQSEKIEKIQISEDIEILENDEKFLKIPDNGRRRDGPVGQLELICSASYPVQWGFRLYQLWAPWTVSSRRILSPANASNPNVTQIFQSILKYPSLRNITQLRNDYPTCHKSDDTCLQTSLSVMNDGEKPRLKVAAGSDLQLSPDSEFGKNTNCSLRVGYDPVAQVFFCQTVNPKQNVTIFPRTCSDPVKCATVYMAQNENCSHEAPTVSYKDCRPDSGCGKMTYAADYLPSVAICLIRGTGDELGGSVAVPFFYSLVTDSHGQPERYLNWNDANPTKMLQIMELSESSFYAGQEFAIQCKASYYYFGSGLYFEIKSELSVSRIPANETTYTKRTTGKSGTFIDLEYLRILAVQNYVAWTPGVYQIQCNAPVWNTTEWVSTNATFTVLESTPPKFFDGNTTETLYYKPNLQILCISRGVPKPLLTWTLNESPLPSGINVEIGENGTDIWTQLQFPSSTRGIYGNFTCRSTNYAGYMEKTFIIIPSDKTSSTLIIAIAVMGILALILVPSVVFLFWKVQNQRKQLQYLTQEEVDEFLLGKPDYIPFQCDMSTYAYYLPYDKSFEIPREELNIDFSKVLGQGAYGMVIYGKYQEKEVAVKTIKPVDYGMDTFKALLSELKIMTYIGKHENIVNLVGACTTNIQKKEVYIALEFCENGSLLSFMRTHRHSFLNPSYVPEGDELAKSPLTRQPSFLQCPQVQYVKMEDLSQIAILNPHDYANMFQITRQDLIQWSYQIAEGMDYLTSKKVIHGDLAARNVLLTRDLTAKIGDFGLSKRLLHYNSYTRTANTPLPIKWLAIECLTDFQFSPESDVWSYGVTLWEIFSLGELPYAGFNGNGEDFLQRLSRGMRLNKPIYCSEEIFDVIMKCWKSDRKERPKFDILSRYFKRCLETPAHEAIGVRLSNLENEVIPT</sequence>
<dbReference type="InterPro" id="IPR008266">
    <property type="entry name" value="Tyr_kinase_AS"/>
</dbReference>
<dbReference type="SUPFAM" id="SSF48726">
    <property type="entry name" value="Immunoglobulin"/>
    <property type="match status" value="1"/>
</dbReference>
<keyword evidence="3 15" id="KW-0812">Transmembrane</keyword>
<comment type="catalytic activity">
    <reaction evidence="13">
        <text>L-tyrosyl-[protein] + ATP = O-phospho-L-tyrosyl-[protein] + ADP + H(+)</text>
        <dbReference type="Rhea" id="RHEA:10596"/>
        <dbReference type="Rhea" id="RHEA-COMP:10136"/>
        <dbReference type="Rhea" id="RHEA-COMP:20101"/>
        <dbReference type="ChEBI" id="CHEBI:15378"/>
        <dbReference type="ChEBI" id="CHEBI:30616"/>
        <dbReference type="ChEBI" id="CHEBI:46858"/>
        <dbReference type="ChEBI" id="CHEBI:61978"/>
        <dbReference type="ChEBI" id="CHEBI:456216"/>
        <dbReference type="EC" id="2.7.10.1"/>
    </reaction>
</comment>
<keyword evidence="4 14" id="KW-0547">Nucleotide-binding</keyword>
<dbReference type="InterPro" id="IPR036179">
    <property type="entry name" value="Ig-like_dom_sf"/>
</dbReference>
<protein>
    <submittedName>
        <fullName evidence="18">Vascular endothelial growth factor receptor 1</fullName>
    </submittedName>
</protein>
<keyword evidence="8 15" id="KW-0472">Membrane</keyword>
<dbReference type="InterPro" id="IPR017441">
    <property type="entry name" value="Protein_kinase_ATP_BS"/>
</dbReference>
<dbReference type="Pfam" id="PF07714">
    <property type="entry name" value="PK_Tyr_Ser-Thr"/>
    <property type="match status" value="1"/>
</dbReference>
<keyword evidence="16" id="KW-0732">Signal</keyword>
<keyword evidence="12" id="KW-0325">Glycoprotein</keyword>
<evidence type="ECO:0000256" key="12">
    <source>
        <dbReference type="ARBA" id="ARBA00023180"/>
    </source>
</evidence>
<dbReference type="Proteomes" id="UP000198287">
    <property type="component" value="Unassembled WGS sequence"/>
</dbReference>
<evidence type="ECO:0000256" key="16">
    <source>
        <dbReference type="SAM" id="SignalP"/>
    </source>
</evidence>
<evidence type="ECO:0000256" key="9">
    <source>
        <dbReference type="ARBA" id="ARBA00023137"/>
    </source>
</evidence>
<keyword evidence="5" id="KW-0418">Kinase</keyword>
<dbReference type="AlphaFoldDB" id="A0A226F4L9"/>
<dbReference type="Gene3D" id="2.60.40.10">
    <property type="entry name" value="Immunoglobulins"/>
    <property type="match status" value="1"/>
</dbReference>
<dbReference type="InterPro" id="IPR000719">
    <property type="entry name" value="Prot_kinase_dom"/>
</dbReference>
<keyword evidence="19" id="KW-1185">Reference proteome</keyword>
<evidence type="ECO:0000256" key="2">
    <source>
        <dbReference type="ARBA" id="ARBA00022679"/>
    </source>
</evidence>
<dbReference type="GO" id="GO:0043235">
    <property type="term" value="C:receptor complex"/>
    <property type="evidence" value="ECO:0007669"/>
    <property type="project" value="TreeGrafter"/>
</dbReference>
<feature type="signal peptide" evidence="16">
    <location>
        <begin position="1"/>
        <end position="30"/>
    </location>
</feature>
<dbReference type="EMBL" id="LNIX01000001">
    <property type="protein sequence ID" value="OXA64397.1"/>
    <property type="molecule type" value="Genomic_DNA"/>
</dbReference>
<comment type="caution">
    <text evidence="18">The sequence shown here is derived from an EMBL/GenBank/DDBJ whole genome shotgun (WGS) entry which is preliminary data.</text>
</comment>
<dbReference type="FunFam" id="1.10.510.10:FF:000554">
    <property type="entry name" value="Predicted protein"/>
    <property type="match status" value="1"/>
</dbReference>
<dbReference type="GO" id="GO:0005886">
    <property type="term" value="C:plasma membrane"/>
    <property type="evidence" value="ECO:0007669"/>
    <property type="project" value="TreeGrafter"/>
</dbReference>
<keyword evidence="6 14" id="KW-0067">ATP-binding</keyword>
<feature type="domain" description="Protein kinase" evidence="17">
    <location>
        <begin position="639"/>
        <end position="963"/>
    </location>
</feature>
<evidence type="ECO:0000256" key="13">
    <source>
        <dbReference type="ARBA" id="ARBA00051243"/>
    </source>
</evidence>
<evidence type="ECO:0000256" key="3">
    <source>
        <dbReference type="ARBA" id="ARBA00022692"/>
    </source>
</evidence>
<dbReference type="GO" id="GO:0004714">
    <property type="term" value="F:transmembrane receptor protein tyrosine kinase activity"/>
    <property type="evidence" value="ECO:0007669"/>
    <property type="project" value="UniProtKB-EC"/>
</dbReference>
<dbReference type="OrthoDB" id="3256376at2759"/>
<evidence type="ECO:0000256" key="5">
    <source>
        <dbReference type="ARBA" id="ARBA00022777"/>
    </source>
</evidence>
<evidence type="ECO:0000256" key="4">
    <source>
        <dbReference type="ARBA" id="ARBA00022741"/>
    </source>
</evidence>
<gene>
    <name evidence="18" type="ORF">Fcan01_01248</name>
</gene>
<dbReference type="SUPFAM" id="SSF56112">
    <property type="entry name" value="Protein kinase-like (PK-like)"/>
    <property type="match status" value="1"/>
</dbReference>
<organism evidence="18 19">
    <name type="scientific">Folsomia candida</name>
    <name type="common">Springtail</name>
    <dbReference type="NCBI Taxonomy" id="158441"/>
    <lineage>
        <taxon>Eukaryota</taxon>
        <taxon>Metazoa</taxon>
        <taxon>Ecdysozoa</taxon>
        <taxon>Arthropoda</taxon>
        <taxon>Hexapoda</taxon>
        <taxon>Collembola</taxon>
        <taxon>Entomobryomorpha</taxon>
        <taxon>Isotomoidea</taxon>
        <taxon>Isotomidae</taxon>
        <taxon>Proisotominae</taxon>
        <taxon>Folsomia</taxon>
    </lineage>
</organism>
<evidence type="ECO:0000259" key="17">
    <source>
        <dbReference type="PROSITE" id="PS50011"/>
    </source>
</evidence>
<dbReference type="PROSITE" id="PS00107">
    <property type="entry name" value="PROTEIN_KINASE_ATP"/>
    <property type="match status" value="1"/>
</dbReference>
<evidence type="ECO:0000256" key="1">
    <source>
        <dbReference type="ARBA" id="ARBA00004167"/>
    </source>
</evidence>
<reference evidence="18 19" key="1">
    <citation type="submission" date="2015-12" db="EMBL/GenBank/DDBJ databases">
        <title>The genome of Folsomia candida.</title>
        <authorList>
            <person name="Faddeeva A."/>
            <person name="Derks M.F."/>
            <person name="Anvar Y."/>
            <person name="Smit S."/>
            <person name="Van Straalen N."/>
            <person name="Roelofs D."/>
        </authorList>
    </citation>
    <scope>NUCLEOTIDE SEQUENCE [LARGE SCALE GENOMIC DNA]</scope>
    <source>
        <strain evidence="18 19">VU population</strain>
        <tissue evidence="18">Whole body</tissue>
    </source>
</reference>
<dbReference type="STRING" id="158441.A0A226F4L9"/>
<keyword evidence="9" id="KW-0829">Tyrosine-protein kinase</keyword>
<keyword evidence="11 18" id="KW-0675">Receptor</keyword>
<evidence type="ECO:0000256" key="10">
    <source>
        <dbReference type="ARBA" id="ARBA00023157"/>
    </source>
</evidence>
<dbReference type="Gene3D" id="3.30.200.20">
    <property type="entry name" value="Phosphorylase Kinase, domain 1"/>
    <property type="match status" value="1"/>
</dbReference>
<evidence type="ECO:0000256" key="8">
    <source>
        <dbReference type="ARBA" id="ARBA00023136"/>
    </source>
</evidence>
<feature type="chain" id="PRO_5012623979" evidence="16">
    <location>
        <begin position="31"/>
        <end position="977"/>
    </location>
</feature>
<evidence type="ECO:0000313" key="18">
    <source>
        <dbReference type="EMBL" id="OXA64397.1"/>
    </source>
</evidence>
<dbReference type="PROSITE" id="PS00109">
    <property type="entry name" value="PROTEIN_KINASE_TYR"/>
    <property type="match status" value="1"/>
</dbReference>
<keyword evidence="7 15" id="KW-1133">Transmembrane helix</keyword>
<evidence type="ECO:0000256" key="7">
    <source>
        <dbReference type="ARBA" id="ARBA00022989"/>
    </source>
</evidence>
<dbReference type="PANTHER" id="PTHR24416">
    <property type="entry name" value="TYROSINE-PROTEIN KINASE RECEPTOR"/>
    <property type="match status" value="1"/>
</dbReference>